<reference evidence="2 3" key="1">
    <citation type="submission" date="2020-12" db="EMBL/GenBank/DDBJ databases">
        <title>Bacterial novel species Pedobacter sp. SD-b isolated from soil.</title>
        <authorList>
            <person name="Jung H.-Y."/>
        </authorList>
    </citation>
    <scope>NUCLEOTIDE SEQUENCE [LARGE SCALE GENOMIC DNA]</scope>
    <source>
        <strain evidence="2 3">SD-b</strain>
    </source>
</reference>
<protein>
    <submittedName>
        <fullName evidence="2">Uncharacterized protein</fullName>
    </submittedName>
</protein>
<proteinExistence type="predicted"/>
<gene>
    <name evidence="2" type="ORF">I5M32_09655</name>
</gene>
<comment type="caution">
    <text evidence="2">The sequence shown here is derived from an EMBL/GenBank/DDBJ whole genome shotgun (WGS) entry which is preliminary data.</text>
</comment>
<name>A0ABS1BJZ7_9SPHI</name>
<keyword evidence="1" id="KW-0812">Transmembrane</keyword>
<evidence type="ECO:0000313" key="2">
    <source>
        <dbReference type="EMBL" id="MBK0383223.1"/>
    </source>
</evidence>
<accession>A0ABS1BJZ7</accession>
<keyword evidence="1" id="KW-1133">Transmembrane helix</keyword>
<keyword evidence="1" id="KW-0472">Membrane</keyword>
<evidence type="ECO:0000313" key="3">
    <source>
        <dbReference type="Proteomes" id="UP000660024"/>
    </source>
</evidence>
<feature type="transmembrane region" description="Helical" evidence="1">
    <location>
        <begin position="88"/>
        <end position="107"/>
    </location>
</feature>
<evidence type="ECO:0000256" key="1">
    <source>
        <dbReference type="SAM" id="Phobius"/>
    </source>
</evidence>
<sequence length="133" mass="15263">MKTKILSFSIFLFLMLVGYLSTFSGNVFKNHLSAEIKQNPLSNILLQAENQDNPVLKNTDALVDKNDLLSSDNDDDDLLFFRKHIVPIRYLITYLFSALLIFCSACLSDKSTPNTDFSYTTTPKYLWQKVLRI</sequence>
<dbReference type="EMBL" id="JAEHFY010000012">
    <property type="protein sequence ID" value="MBK0383223.1"/>
    <property type="molecule type" value="Genomic_DNA"/>
</dbReference>
<keyword evidence="3" id="KW-1185">Reference proteome</keyword>
<dbReference type="Proteomes" id="UP000660024">
    <property type="component" value="Unassembled WGS sequence"/>
</dbReference>
<dbReference type="RefSeq" id="WP_200586035.1">
    <property type="nucleotide sequence ID" value="NZ_JAEHFY010000012.1"/>
</dbReference>
<organism evidence="2 3">
    <name type="scientific">Pedobacter segetis</name>
    <dbReference type="NCBI Taxonomy" id="2793069"/>
    <lineage>
        <taxon>Bacteria</taxon>
        <taxon>Pseudomonadati</taxon>
        <taxon>Bacteroidota</taxon>
        <taxon>Sphingobacteriia</taxon>
        <taxon>Sphingobacteriales</taxon>
        <taxon>Sphingobacteriaceae</taxon>
        <taxon>Pedobacter</taxon>
    </lineage>
</organism>